<keyword evidence="2" id="KW-1185">Reference proteome</keyword>
<sequence length="552" mass="58469">MTRRAALIAALAEAPESASPARPLLDLAALSLSHGLLPEGRSFLDRLGPDDTLDPAPRLARHKLALLAWALDGQRVPADRPERALLEAEAEDGWADRPLHLALDRARSGDAAAAAPHLGLAEMRLDALPPAVAEALLPELLQTAIDAGAWETGQALARRFDRHAGLRGGSAYRYLLGRAAAAHGDLVLAFDSFALSAEGADAWAQRARIALIDLGRDSGALQVEDARSLLEHARRQWRGDELELAVLERLVEAELDLGDRVAALSVLGEIIRRHPGSTAAEAAGPRADLLITALYEAGAAGELPIAGFVAAHRRLAPEFMFRPGFAPATEALAARLLEVGATDAAAREYRMLRDQLAVQRDLDLAEVAPGRIARLALDETEALLQGGQADRAAAVLAEAEPMLTADLADRAALLRARLHSATGESDAVIATRMGAPSEGYLLIRARAHFARGEWAEARDAYAALRARPGAEVPAGDEINLLLAAHRAGDAALVETLLADAPALVGRPEWAEVARHLAPAPPLALPLRQKSAQDRVQTAADALRRLELVAGDG</sequence>
<evidence type="ECO:0008006" key="3">
    <source>
        <dbReference type="Google" id="ProtNLM"/>
    </source>
</evidence>
<evidence type="ECO:0000313" key="1">
    <source>
        <dbReference type="EMBL" id="SDF34365.1"/>
    </source>
</evidence>
<dbReference type="Proteomes" id="UP000198922">
    <property type="component" value="Unassembled WGS sequence"/>
</dbReference>
<dbReference type="STRING" id="521013.SAMN04488567_0151"/>
<proteinExistence type="predicted"/>
<protein>
    <recommendedName>
        <fullName evidence="3">Tetratricopeptide repeat-containing protein</fullName>
    </recommendedName>
</protein>
<gene>
    <name evidence="1" type="ORF">SAMN04488567_0151</name>
</gene>
<dbReference type="OrthoDB" id="7796036at2"/>
<dbReference type="RefSeq" id="WP_090114864.1">
    <property type="nucleotide sequence ID" value="NZ_FNAT01000011.1"/>
</dbReference>
<dbReference type="AlphaFoldDB" id="A0A1G7KB15"/>
<evidence type="ECO:0000313" key="2">
    <source>
        <dbReference type="Proteomes" id="UP000198922"/>
    </source>
</evidence>
<name>A0A1G7KB15_9RHOB</name>
<reference evidence="2" key="1">
    <citation type="submission" date="2016-10" db="EMBL/GenBank/DDBJ databases">
        <authorList>
            <person name="Varghese N."/>
            <person name="Submissions S."/>
        </authorList>
    </citation>
    <scope>NUCLEOTIDE SEQUENCE [LARGE SCALE GENOMIC DNA]</scope>
    <source>
        <strain evidence="2">DSM 21424</strain>
    </source>
</reference>
<accession>A0A1G7KB15</accession>
<organism evidence="1 2">
    <name type="scientific">Limimaricola pyoseonensis</name>
    <dbReference type="NCBI Taxonomy" id="521013"/>
    <lineage>
        <taxon>Bacteria</taxon>
        <taxon>Pseudomonadati</taxon>
        <taxon>Pseudomonadota</taxon>
        <taxon>Alphaproteobacteria</taxon>
        <taxon>Rhodobacterales</taxon>
        <taxon>Paracoccaceae</taxon>
        <taxon>Limimaricola</taxon>
    </lineage>
</organism>
<dbReference type="EMBL" id="FNAT01000011">
    <property type="protein sequence ID" value="SDF34365.1"/>
    <property type="molecule type" value="Genomic_DNA"/>
</dbReference>